<dbReference type="EMBL" id="JAKKFD010000041">
    <property type="protein sequence ID" value="MCG5445772.1"/>
    <property type="molecule type" value="Genomic_DNA"/>
</dbReference>
<keyword evidence="1 5" id="KW-0597">Phosphoprotein</keyword>
<dbReference type="Proteomes" id="UP001201629">
    <property type="component" value="Unassembled WGS sequence"/>
</dbReference>
<dbReference type="InterPro" id="IPR058245">
    <property type="entry name" value="NreC/VraR/RcsB-like_REC"/>
</dbReference>
<dbReference type="PROSITE" id="PS50110">
    <property type="entry name" value="RESPONSE_REGULATORY"/>
    <property type="match status" value="1"/>
</dbReference>
<dbReference type="InterPro" id="IPR016032">
    <property type="entry name" value="Sig_transdc_resp-reg_C-effctor"/>
</dbReference>
<organism evidence="8 9">
    <name type="scientific">Micromonospora trifolii</name>
    <dbReference type="NCBI Taxonomy" id="2911208"/>
    <lineage>
        <taxon>Bacteria</taxon>
        <taxon>Bacillati</taxon>
        <taxon>Actinomycetota</taxon>
        <taxon>Actinomycetes</taxon>
        <taxon>Micromonosporales</taxon>
        <taxon>Micromonosporaceae</taxon>
        <taxon>Micromonospora</taxon>
    </lineage>
</organism>
<feature type="domain" description="Response regulatory" evidence="7">
    <location>
        <begin position="4"/>
        <end position="122"/>
    </location>
</feature>
<dbReference type="Pfam" id="PF00196">
    <property type="entry name" value="GerE"/>
    <property type="match status" value="1"/>
</dbReference>
<dbReference type="PANTHER" id="PTHR43214:SF24">
    <property type="entry name" value="TRANSCRIPTIONAL REGULATORY PROTEIN NARL-RELATED"/>
    <property type="match status" value="1"/>
</dbReference>
<comment type="caution">
    <text evidence="8">The sequence shown here is derived from an EMBL/GenBank/DDBJ whole genome shotgun (WGS) entry which is preliminary data.</text>
</comment>
<evidence type="ECO:0000313" key="9">
    <source>
        <dbReference type="Proteomes" id="UP001201629"/>
    </source>
</evidence>
<feature type="modified residue" description="4-aspartylphosphate" evidence="5">
    <location>
        <position position="55"/>
    </location>
</feature>
<dbReference type="PROSITE" id="PS50043">
    <property type="entry name" value="HTH_LUXR_2"/>
    <property type="match status" value="1"/>
</dbReference>
<dbReference type="CDD" id="cd17535">
    <property type="entry name" value="REC_NarL-like"/>
    <property type="match status" value="1"/>
</dbReference>
<dbReference type="SMART" id="SM00421">
    <property type="entry name" value="HTH_LUXR"/>
    <property type="match status" value="1"/>
</dbReference>
<dbReference type="SMART" id="SM00448">
    <property type="entry name" value="REC"/>
    <property type="match status" value="1"/>
</dbReference>
<evidence type="ECO:0000313" key="8">
    <source>
        <dbReference type="EMBL" id="MCG5445772.1"/>
    </source>
</evidence>
<gene>
    <name evidence="8" type="ORF">NIE79_004293</name>
</gene>
<proteinExistence type="predicted"/>
<keyword evidence="9" id="KW-1185">Reference proteome</keyword>
<evidence type="ECO:0000256" key="2">
    <source>
        <dbReference type="ARBA" id="ARBA00023015"/>
    </source>
</evidence>
<dbReference type="InterPro" id="IPR000792">
    <property type="entry name" value="Tscrpt_reg_LuxR_C"/>
</dbReference>
<reference evidence="8 9" key="1">
    <citation type="submission" date="2022-01" db="EMBL/GenBank/DDBJ databases">
        <authorList>
            <person name="Riesco R."/>
            <person name="Trujillo M.E."/>
        </authorList>
    </citation>
    <scope>NUCLEOTIDE SEQUENCE [LARGE SCALE GENOMIC DNA]</scope>
    <source>
        <strain evidence="8 9">NIE79</strain>
    </source>
</reference>
<accession>A0ABS9N742</accession>
<feature type="domain" description="HTH luxR-type" evidence="6">
    <location>
        <begin position="149"/>
        <end position="214"/>
    </location>
</feature>
<dbReference type="SUPFAM" id="SSF52172">
    <property type="entry name" value="CheY-like"/>
    <property type="match status" value="1"/>
</dbReference>
<evidence type="ECO:0000256" key="5">
    <source>
        <dbReference type="PROSITE-ProRule" id="PRU00169"/>
    </source>
</evidence>
<dbReference type="PANTHER" id="PTHR43214">
    <property type="entry name" value="TWO-COMPONENT RESPONSE REGULATOR"/>
    <property type="match status" value="1"/>
</dbReference>
<dbReference type="CDD" id="cd06170">
    <property type="entry name" value="LuxR_C_like"/>
    <property type="match status" value="1"/>
</dbReference>
<dbReference type="SUPFAM" id="SSF46894">
    <property type="entry name" value="C-terminal effector domain of the bipartite response regulators"/>
    <property type="match status" value="1"/>
</dbReference>
<evidence type="ECO:0000256" key="4">
    <source>
        <dbReference type="ARBA" id="ARBA00023163"/>
    </source>
</evidence>
<name>A0ABS9N742_9ACTN</name>
<keyword evidence="2" id="KW-0805">Transcription regulation</keyword>
<dbReference type="InterPro" id="IPR039420">
    <property type="entry name" value="WalR-like"/>
</dbReference>
<dbReference type="PRINTS" id="PR00038">
    <property type="entry name" value="HTHLUXR"/>
</dbReference>
<keyword evidence="4" id="KW-0804">Transcription</keyword>
<dbReference type="InterPro" id="IPR011006">
    <property type="entry name" value="CheY-like_superfamily"/>
</dbReference>
<dbReference type="PROSITE" id="PS00622">
    <property type="entry name" value="HTH_LUXR_1"/>
    <property type="match status" value="1"/>
</dbReference>
<dbReference type="Gene3D" id="3.40.50.2300">
    <property type="match status" value="1"/>
</dbReference>
<evidence type="ECO:0000259" key="7">
    <source>
        <dbReference type="PROSITE" id="PS50110"/>
    </source>
</evidence>
<dbReference type="InterPro" id="IPR001789">
    <property type="entry name" value="Sig_transdc_resp-reg_receiver"/>
</dbReference>
<evidence type="ECO:0000256" key="3">
    <source>
        <dbReference type="ARBA" id="ARBA00023125"/>
    </source>
</evidence>
<evidence type="ECO:0000256" key="1">
    <source>
        <dbReference type="ARBA" id="ARBA00022553"/>
    </source>
</evidence>
<dbReference type="RefSeq" id="WP_238680720.1">
    <property type="nucleotide sequence ID" value="NZ_JAKKFD010000041.1"/>
</dbReference>
<sequence>MTVRVLVADDQEIVRTGLTIILNTQPGIEVVGGAGDGRQAVELARRLRPDVCLFDIRMPGMDGIEATRALAGPTVPEPLAVVVITTFDLDEYVYAALRAGARGFLLKEAGPDLLSQAVHAAANGDALIAPSVTTRLLKAFADADPAAPRTQPIEALTDREEQVLVAVARGRTNQEIADELYITLSTVKSHVTSLMTKLGVRNRVEVAMWAYETNRRRRHW</sequence>
<keyword evidence="3" id="KW-0238">DNA-binding</keyword>
<protein>
    <submittedName>
        <fullName evidence="8">Response regulator transcription factor</fullName>
    </submittedName>
</protein>
<dbReference type="Pfam" id="PF00072">
    <property type="entry name" value="Response_reg"/>
    <property type="match status" value="1"/>
</dbReference>
<evidence type="ECO:0000259" key="6">
    <source>
        <dbReference type="PROSITE" id="PS50043"/>
    </source>
</evidence>